<protein>
    <recommendedName>
        <fullName evidence="3">BrnT family toxin</fullName>
    </recommendedName>
</protein>
<dbReference type="HOGENOM" id="CLU_149290_1_1_7"/>
<evidence type="ECO:0008006" key="3">
    <source>
        <dbReference type="Google" id="ProtNLM"/>
    </source>
</evidence>
<dbReference type="EMBL" id="AZHW01000876">
    <property type="protein sequence ID" value="ETW95742.1"/>
    <property type="molecule type" value="Genomic_DNA"/>
</dbReference>
<keyword evidence="2" id="KW-1185">Reference proteome</keyword>
<accession>W4LCM1</accession>
<evidence type="ECO:0000313" key="2">
    <source>
        <dbReference type="Proteomes" id="UP000019141"/>
    </source>
</evidence>
<dbReference type="AlphaFoldDB" id="W4LCM1"/>
<reference evidence="1 2" key="1">
    <citation type="journal article" date="2014" name="Nature">
        <title>An environmental bacterial taxon with a large and distinct metabolic repertoire.</title>
        <authorList>
            <person name="Wilson M.C."/>
            <person name="Mori T."/>
            <person name="Ruckert C."/>
            <person name="Uria A.R."/>
            <person name="Helf M.J."/>
            <person name="Takada K."/>
            <person name="Gernert C."/>
            <person name="Steffens U.A."/>
            <person name="Heycke N."/>
            <person name="Schmitt S."/>
            <person name="Rinke C."/>
            <person name="Helfrich E.J."/>
            <person name="Brachmann A.O."/>
            <person name="Gurgui C."/>
            <person name="Wakimoto T."/>
            <person name="Kracht M."/>
            <person name="Crusemann M."/>
            <person name="Hentschel U."/>
            <person name="Abe I."/>
            <person name="Matsunaga S."/>
            <person name="Kalinowski J."/>
            <person name="Takeyama H."/>
            <person name="Piel J."/>
        </authorList>
    </citation>
    <scope>NUCLEOTIDE SEQUENCE [LARGE SCALE GENOMIC DNA]</scope>
    <source>
        <strain evidence="2">TSY1</strain>
    </source>
</reference>
<dbReference type="Gene3D" id="3.10.450.530">
    <property type="entry name" value="Ribonuclease toxin, BrnT, of type II toxin-antitoxin system"/>
    <property type="match status" value="1"/>
</dbReference>
<evidence type="ECO:0000313" key="1">
    <source>
        <dbReference type="EMBL" id="ETW95742.1"/>
    </source>
</evidence>
<sequence>MDFDFIWDDEKYQRVVADHAVRFYEVVSAFDDPNGYETNDPAGHSDRWLWVGQTVQGRILAVVYTEEELPLYRLITAFDAEGRWLDAYHQRQRI</sequence>
<dbReference type="InterPro" id="IPR007460">
    <property type="entry name" value="BrnT_toxin"/>
</dbReference>
<comment type="caution">
    <text evidence="1">The sequence shown here is derived from an EMBL/GenBank/DDBJ whole genome shotgun (WGS) entry which is preliminary data.</text>
</comment>
<gene>
    <name evidence="1" type="ORF">ETSY1_29395</name>
</gene>
<name>W4LCM1_ENTF1</name>
<dbReference type="Pfam" id="PF04365">
    <property type="entry name" value="BrnT_toxin"/>
    <property type="match status" value="1"/>
</dbReference>
<dbReference type="InterPro" id="IPR038573">
    <property type="entry name" value="BrnT_sf"/>
</dbReference>
<dbReference type="Proteomes" id="UP000019141">
    <property type="component" value="Unassembled WGS sequence"/>
</dbReference>
<organism evidence="1 2">
    <name type="scientific">Entotheonella factor</name>
    <dbReference type="NCBI Taxonomy" id="1429438"/>
    <lineage>
        <taxon>Bacteria</taxon>
        <taxon>Pseudomonadati</taxon>
        <taxon>Nitrospinota/Tectimicrobiota group</taxon>
        <taxon>Candidatus Tectimicrobiota</taxon>
        <taxon>Candidatus Entotheonellia</taxon>
        <taxon>Candidatus Entotheonellales</taxon>
        <taxon>Candidatus Entotheonellaceae</taxon>
        <taxon>Candidatus Entotheonella</taxon>
    </lineage>
</organism>
<proteinExistence type="predicted"/>